<proteinExistence type="predicted"/>
<keyword evidence="4" id="KW-1185">Reference proteome</keyword>
<protein>
    <submittedName>
        <fullName evidence="3">Uncharacterized protein</fullName>
    </submittedName>
</protein>
<comment type="caution">
    <text evidence="3">The sequence shown here is derived from an EMBL/GenBank/DDBJ whole genome shotgun (WGS) entry which is preliminary data.</text>
</comment>
<keyword evidence="2" id="KW-0812">Transmembrane</keyword>
<feature type="transmembrane region" description="Helical" evidence="2">
    <location>
        <begin position="54"/>
        <end position="77"/>
    </location>
</feature>
<keyword evidence="2" id="KW-1133">Transmembrane helix</keyword>
<evidence type="ECO:0000256" key="2">
    <source>
        <dbReference type="SAM" id="Phobius"/>
    </source>
</evidence>
<evidence type="ECO:0000313" key="4">
    <source>
        <dbReference type="Proteomes" id="UP001595823"/>
    </source>
</evidence>
<feature type="compositionally biased region" description="Polar residues" evidence="1">
    <location>
        <begin position="206"/>
        <end position="221"/>
    </location>
</feature>
<evidence type="ECO:0000256" key="1">
    <source>
        <dbReference type="SAM" id="MobiDB-lite"/>
    </source>
</evidence>
<name>A0ABV8U305_9ACTN</name>
<reference evidence="4" key="1">
    <citation type="journal article" date="2019" name="Int. J. Syst. Evol. Microbiol.">
        <title>The Global Catalogue of Microorganisms (GCM) 10K type strain sequencing project: providing services to taxonomists for standard genome sequencing and annotation.</title>
        <authorList>
            <consortium name="The Broad Institute Genomics Platform"/>
            <consortium name="The Broad Institute Genome Sequencing Center for Infectious Disease"/>
            <person name="Wu L."/>
            <person name="Ma J."/>
        </authorList>
    </citation>
    <scope>NUCLEOTIDE SEQUENCE [LARGE SCALE GENOMIC DNA]</scope>
    <source>
        <strain evidence="4">IBRC-M 10908</strain>
    </source>
</reference>
<organism evidence="3 4">
    <name type="scientific">Salininema proteolyticum</name>
    <dbReference type="NCBI Taxonomy" id="1607685"/>
    <lineage>
        <taxon>Bacteria</taxon>
        <taxon>Bacillati</taxon>
        <taxon>Actinomycetota</taxon>
        <taxon>Actinomycetes</taxon>
        <taxon>Glycomycetales</taxon>
        <taxon>Glycomycetaceae</taxon>
        <taxon>Salininema</taxon>
    </lineage>
</organism>
<keyword evidence="2" id="KW-0472">Membrane</keyword>
<evidence type="ECO:0000313" key="3">
    <source>
        <dbReference type="EMBL" id="MFC4337073.1"/>
    </source>
</evidence>
<dbReference type="EMBL" id="JBHSDK010000028">
    <property type="protein sequence ID" value="MFC4337073.1"/>
    <property type="molecule type" value="Genomic_DNA"/>
</dbReference>
<gene>
    <name evidence="3" type="ORF">ACFPET_17870</name>
</gene>
<feature type="transmembrane region" description="Helical" evidence="2">
    <location>
        <begin position="12"/>
        <end position="33"/>
    </location>
</feature>
<sequence length="284" mass="29264">MDVIDANSTLVAVVAGVSLVLALALAAFSSIALGKVRASEKWPTATPPPVGHNLALTATVAALVVIAFSAGALSLVYLATASGMTARVLIALGAALFSLIAGAVVINLVAGRHEMRALTDIPEIEPQAAPPPLPVSADPSPYQIPDNIARPVDNGGDNYEAFSERSLGLGEYASGAPAFEATPPGPRTGEFPAYTSQPQYGGAPSAQATRQTVPTIPTDTQPGWVFRDRSTGAYYAAVKQSRGGVSLLALSDFTVARTAALVGPLDLVGSVETSVWPMEREEED</sequence>
<feature type="region of interest" description="Disordered" evidence="1">
    <location>
        <begin position="174"/>
        <end position="223"/>
    </location>
</feature>
<dbReference type="RefSeq" id="WP_380623653.1">
    <property type="nucleotide sequence ID" value="NZ_JBHSDK010000028.1"/>
</dbReference>
<feature type="transmembrane region" description="Helical" evidence="2">
    <location>
        <begin position="89"/>
        <end position="110"/>
    </location>
</feature>
<dbReference type="Proteomes" id="UP001595823">
    <property type="component" value="Unassembled WGS sequence"/>
</dbReference>
<accession>A0ABV8U305</accession>